<dbReference type="Proteomes" id="UP000199026">
    <property type="component" value="Unassembled WGS sequence"/>
</dbReference>
<dbReference type="GeneID" id="78124950"/>
<keyword evidence="2" id="KW-1185">Reference proteome</keyword>
<organism evidence="1 2">
    <name type="scientific">Lentibacter algarum</name>
    <dbReference type="NCBI Taxonomy" id="576131"/>
    <lineage>
        <taxon>Bacteria</taxon>
        <taxon>Pseudomonadati</taxon>
        <taxon>Pseudomonadota</taxon>
        <taxon>Alphaproteobacteria</taxon>
        <taxon>Rhodobacterales</taxon>
        <taxon>Roseobacteraceae</taxon>
        <taxon>Lentibacter</taxon>
    </lineage>
</organism>
<dbReference type="Gene3D" id="3.40.50.300">
    <property type="entry name" value="P-loop containing nucleotide triphosphate hydrolases"/>
    <property type="match status" value="1"/>
</dbReference>
<dbReference type="RefSeq" id="WP_177170668.1">
    <property type="nucleotide sequence ID" value="NZ_FNPR01000002.1"/>
</dbReference>
<evidence type="ECO:0000313" key="2">
    <source>
        <dbReference type="Proteomes" id="UP000199026"/>
    </source>
</evidence>
<sequence length="356" mass="39491">MKVLTSPAKLHDLGQETALDRLHGFSITGNSQAMRQQMLDDVFVLQDIAILGQWTTLYASPNTGKTLLTLWLLGEGLRELTVDGHYVFYVNADDSFRGMVEKTELAERSGFHMLTPNQNGFMSSHIPEMMHKLAETGEAKGVVIILDTLKKFTDLMHKRESSEFGRISREFISAGGTLICLAHTNKHRTSDGKPIYGGTSDISDDCDCVYILDKLDGRMAEDEIAVEFVNKKARGDVVERVSFSYSKKHGQSYADLIASVKRIDDAKMEEMRLNAEVARQLEEDDDIIDAVKKAINQAVTTKAAIVKFAADETGTSHAKIRKVLAERTGSMYSLGHRWSVEVGAHNKSTYAILLAA</sequence>
<name>A0A1H3L1X1_9RHOB</name>
<proteinExistence type="predicted"/>
<dbReference type="Pfam" id="PF13481">
    <property type="entry name" value="AAA_25"/>
    <property type="match status" value="1"/>
</dbReference>
<accession>A0A1H3L1X1</accession>
<dbReference type="AlphaFoldDB" id="A0A1H3L1X1"/>
<gene>
    <name evidence="1" type="ORF">SAMN05444486_102895</name>
</gene>
<dbReference type="STRING" id="576131.SAMN05444486_102895"/>
<dbReference type="EMBL" id="FNPR01000002">
    <property type="protein sequence ID" value="SDY58413.1"/>
    <property type="molecule type" value="Genomic_DNA"/>
</dbReference>
<reference evidence="1 2" key="1">
    <citation type="submission" date="2016-10" db="EMBL/GenBank/DDBJ databases">
        <authorList>
            <person name="de Groot N.N."/>
        </authorList>
    </citation>
    <scope>NUCLEOTIDE SEQUENCE [LARGE SCALE GENOMIC DNA]</scope>
    <source>
        <strain evidence="1 2">DSM 24677</strain>
    </source>
</reference>
<protein>
    <submittedName>
        <fullName evidence="1">AAA domain-containing protein</fullName>
    </submittedName>
</protein>
<dbReference type="SUPFAM" id="SSF52540">
    <property type="entry name" value="P-loop containing nucleoside triphosphate hydrolases"/>
    <property type="match status" value="1"/>
</dbReference>
<dbReference type="InterPro" id="IPR027417">
    <property type="entry name" value="P-loop_NTPase"/>
</dbReference>
<evidence type="ECO:0000313" key="1">
    <source>
        <dbReference type="EMBL" id="SDY58413.1"/>
    </source>
</evidence>